<proteinExistence type="predicted"/>
<evidence type="ECO:0000256" key="1">
    <source>
        <dbReference type="SAM" id="Coils"/>
    </source>
</evidence>
<evidence type="ECO:0000313" key="2">
    <source>
        <dbReference type="EMBL" id="AMU78471.1"/>
    </source>
</evidence>
<gene>
    <name evidence="2" type="primary">41</name>
    <name evidence="2" type="ORF">SEA_SKINNYPETE_41</name>
</gene>
<name>A0A142ULA9_9CAUD</name>
<dbReference type="OrthoDB" id="37428at10239"/>
<protein>
    <submittedName>
        <fullName evidence="2">Uncharacterized protein</fullName>
    </submittedName>
</protein>
<dbReference type="Proteomes" id="UP000225260">
    <property type="component" value="Segment"/>
</dbReference>
<accession>A0A142ULA9</accession>
<dbReference type="RefSeq" id="YP_009595732.1">
    <property type="nucleotide sequence ID" value="NC_041882.1"/>
</dbReference>
<dbReference type="GeneID" id="40071307"/>
<organism evidence="2 3">
    <name type="scientific">Mycobacterium phage SkinnyPete</name>
    <dbReference type="NCBI Taxonomy" id="1821539"/>
    <lineage>
        <taxon>Viruses</taxon>
        <taxon>Duplodnaviria</taxon>
        <taxon>Heunggongvirae</taxon>
        <taxon>Uroviricota</taxon>
        <taxon>Caudoviricetes</taxon>
        <taxon>Nclasvirinae</taxon>
        <taxon>Charlievirus</taxon>
        <taxon>Charlievirus skinnypete</taxon>
    </lineage>
</organism>
<evidence type="ECO:0000313" key="3">
    <source>
        <dbReference type="Proteomes" id="UP000225260"/>
    </source>
</evidence>
<sequence>MMRRYKGAHRANRYSRRVADLQAEIREERAYAQFLRNLDFVVRSLGPGGAR</sequence>
<dbReference type="KEGG" id="vg:40071307"/>
<reference evidence="3" key="1">
    <citation type="submission" date="2016-03" db="EMBL/GenBank/DDBJ databases">
        <authorList>
            <person name="Ploux O."/>
        </authorList>
    </citation>
    <scope>NUCLEOTIDE SEQUENCE [LARGE SCALE GENOMIC DNA]</scope>
</reference>
<feature type="coiled-coil region" evidence="1">
    <location>
        <begin position="11"/>
        <end position="38"/>
    </location>
</feature>
<keyword evidence="1" id="KW-0175">Coiled coil</keyword>
<keyword evidence="3" id="KW-1185">Reference proteome</keyword>
<dbReference type="EMBL" id="KU935729">
    <property type="protein sequence ID" value="AMU78471.1"/>
    <property type="molecule type" value="Genomic_DNA"/>
</dbReference>